<protein>
    <submittedName>
        <fullName evidence="2">Uncharacterized protein</fullName>
    </submittedName>
</protein>
<keyword evidence="3" id="KW-1185">Reference proteome</keyword>
<evidence type="ECO:0000313" key="3">
    <source>
        <dbReference type="Proteomes" id="UP000024635"/>
    </source>
</evidence>
<dbReference type="AlphaFoldDB" id="A0A016UJL2"/>
<evidence type="ECO:0000256" key="1">
    <source>
        <dbReference type="SAM" id="Phobius"/>
    </source>
</evidence>
<comment type="caution">
    <text evidence="2">The sequence shown here is derived from an EMBL/GenBank/DDBJ whole genome shotgun (WGS) entry which is preliminary data.</text>
</comment>
<name>A0A016UJL2_9BILA</name>
<evidence type="ECO:0000313" key="2">
    <source>
        <dbReference type="EMBL" id="EYC14753.1"/>
    </source>
</evidence>
<dbReference type="Proteomes" id="UP000024635">
    <property type="component" value="Unassembled WGS sequence"/>
</dbReference>
<proteinExistence type="predicted"/>
<keyword evidence="1" id="KW-0812">Transmembrane</keyword>
<reference evidence="3" key="1">
    <citation type="journal article" date="2015" name="Nat. Genet.">
        <title>The genome and transcriptome of the zoonotic hookworm Ancylostoma ceylanicum identify infection-specific gene families.</title>
        <authorList>
            <person name="Schwarz E.M."/>
            <person name="Hu Y."/>
            <person name="Antoshechkin I."/>
            <person name="Miller M.M."/>
            <person name="Sternberg P.W."/>
            <person name="Aroian R.V."/>
        </authorList>
    </citation>
    <scope>NUCLEOTIDE SEQUENCE</scope>
    <source>
        <strain evidence="3">HY135</strain>
    </source>
</reference>
<feature type="transmembrane region" description="Helical" evidence="1">
    <location>
        <begin position="55"/>
        <end position="76"/>
    </location>
</feature>
<dbReference type="EMBL" id="JARK01001375">
    <property type="protein sequence ID" value="EYC14753.1"/>
    <property type="molecule type" value="Genomic_DNA"/>
</dbReference>
<keyword evidence="1" id="KW-1133">Transmembrane helix</keyword>
<gene>
    <name evidence="2" type="primary">Acey_s0039.g134</name>
    <name evidence="2" type="ORF">Y032_0039g134</name>
</gene>
<sequence>MDMSAERRLDSSTLREELLKHISGQKKKNEVNKSENYPYKYIKVKVCLQKRVTNYCTPFAGLFLCTSGMFCAALGLA</sequence>
<organism evidence="2 3">
    <name type="scientific">Ancylostoma ceylanicum</name>
    <dbReference type="NCBI Taxonomy" id="53326"/>
    <lineage>
        <taxon>Eukaryota</taxon>
        <taxon>Metazoa</taxon>
        <taxon>Ecdysozoa</taxon>
        <taxon>Nematoda</taxon>
        <taxon>Chromadorea</taxon>
        <taxon>Rhabditida</taxon>
        <taxon>Rhabditina</taxon>
        <taxon>Rhabditomorpha</taxon>
        <taxon>Strongyloidea</taxon>
        <taxon>Ancylostomatidae</taxon>
        <taxon>Ancylostomatinae</taxon>
        <taxon>Ancylostoma</taxon>
    </lineage>
</organism>
<keyword evidence="1" id="KW-0472">Membrane</keyword>
<accession>A0A016UJL2</accession>